<proteinExistence type="predicted"/>
<keyword evidence="3" id="KW-1185">Reference proteome</keyword>
<gene>
    <name evidence="2" type="ORF">GCM10007938_04650</name>
</gene>
<sequence length="717" mass="81824">MQTHTLSTPLSTLQGQGTSTPLTRAISSNLRGGTNLKLEQFSDRHPRYYQNVAQRYHDELRSFQTQLAFEFPDTSDPRCKDELDKLSSKKEEAINDYQLEKNPGQKALHFAKANMVLAFEKAIEYGQVSPLALTPMELAKQLLRDVLPEYIEKYTRENSQEPLINYFIKNLKVKLQWSKSKTEVELTRLAILLVSKGNIALPHKALMYYANPEDITLIDGTVFTQPEQRGLMDLHGGAEGFCQHMQPLIEHERVLATATTIEPNTFFVMIVERILKDNNRLPSEGVDYAFLDKKATAWISHKHKRTDLSPAKEESIIDMGGSLWSSPVEEIKTFTLRDLILDGPRKYIRYKEAQLEKTNSNHDYRLNIERTQFQDPILRGLESALTGINIEGEYTALIDRFKSTPEFMDALQHRFKSQLYQRIFELGGKTEQLLSVNVDHQPRAVSLSRGFRSMNSVFGLRNDNGSFTFFSLITDDTFTTTSRTETESGTEAYRWLRDKDHAFSQFISEHIDPKQRHDPSGYELRIDLFEHQYEDRILKKHTENYMNFLKNWMDLNATDTEGERALKAITFWVNEIGKAWAILTDWLPPHLKFLARVGFAALKGALNMASAETEAERDQHGRNMGYEMGMAGLHTSVGYFSAPVSKVVNTVNGKLPIITSIKGPEGLSITNHMQGTFSNTKPEDITSSDSPYLSPCDKSSPIWTRIINVRMPESIQA</sequence>
<dbReference type="RefSeq" id="WP_284190617.1">
    <property type="nucleotide sequence ID" value="NZ_BSPW01000011.1"/>
</dbReference>
<organism evidence="2 3">
    <name type="scientific">Vibrio zhanjiangensis</name>
    <dbReference type="NCBI Taxonomy" id="1046128"/>
    <lineage>
        <taxon>Bacteria</taxon>
        <taxon>Pseudomonadati</taxon>
        <taxon>Pseudomonadota</taxon>
        <taxon>Gammaproteobacteria</taxon>
        <taxon>Vibrionales</taxon>
        <taxon>Vibrionaceae</taxon>
        <taxon>Vibrio</taxon>
    </lineage>
</organism>
<feature type="region of interest" description="Disordered" evidence="1">
    <location>
        <begin position="1"/>
        <end position="20"/>
    </location>
</feature>
<evidence type="ECO:0000313" key="2">
    <source>
        <dbReference type="EMBL" id="GLT16689.1"/>
    </source>
</evidence>
<accession>A0ABQ6EUN1</accession>
<dbReference type="Proteomes" id="UP001157138">
    <property type="component" value="Unassembled WGS sequence"/>
</dbReference>
<protein>
    <submittedName>
        <fullName evidence="2">Uncharacterized protein</fullName>
    </submittedName>
</protein>
<evidence type="ECO:0000313" key="3">
    <source>
        <dbReference type="Proteomes" id="UP001157138"/>
    </source>
</evidence>
<evidence type="ECO:0000256" key="1">
    <source>
        <dbReference type="SAM" id="MobiDB-lite"/>
    </source>
</evidence>
<name>A0ABQ6EUN1_9VIBR</name>
<dbReference type="EMBL" id="BSPW01000011">
    <property type="protein sequence ID" value="GLT16689.1"/>
    <property type="molecule type" value="Genomic_DNA"/>
</dbReference>
<comment type="caution">
    <text evidence="2">The sequence shown here is derived from an EMBL/GenBank/DDBJ whole genome shotgun (WGS) entry which is preliminary data.</text>
</comment>
<reference evidence="3" key="1">
    <citation type="journal article" date="2019" name="Int. J. Syst. Evol. Microbiol.">
        <title>The Global Catalogue of Microorganisms (GCM) 10K type strain sequencing project: providing services to taxonomists for standard genome sequencing and annotation.</title>
        <authorList>
            <consortium name="The Broad Institute Genomics Platform"/>
            <consortium name="The Broad Institute Genome Sequencing Center for Infectious Disease"/>
            <person name="Wu L."/>
            <person name="Ma J."/>
        </authorList>
    </citation>
    <scope>NUCLEOTIDE SEQUENCE [LARGE SCALE GENOMIC DNA]</scope>
    <source>
        <strain evidence="3">NBRC 108723</strain>
    </source>
</reference>